<evidence type="ECO:0000313" key="7">
    <source>
        <dbReference type="Proteomes" id="UP000183263"/>
    </source>
</evidence>
<feature type="domain" description="HTH tetR-type" evidence="5">
    <location>
        <begin position="38"/>
        <end position="98"/>
    </location>
</feature>
<accession>A0A1G8DZK8</accession>
<dbReference type="SUPFAM" id="SSF46689">
    <property type="entry name" value="Homeodomain-like"/>
    <property type="match status" value="1"/>
</dbReference>
<dbReference type="Pfam" id="PF02909">
    <property type="entry name" value="TetR_C_1"/>
    <property type="match status" value="1"/>
</dbReference>
<dbReference type="SUPFAM" id="SSF48498">
    <property type="entry name" value="Tetracyclin repressor-like, C-terminal domain"/>
    <property type="match status" value="1"/>
</dbReference>
<dbReference type="AlphaFoldDB" id="A0A1G8DZK8"/>
<dbReference type="PROSITE" id="PS50977">
    <property type="entry name" value="HTH_TETR_2"/>
    <property type="match status" value="1"/>
</dbReference>
<dbReference type="EMBL" id="FNDN01000002">
    <property type="protein sequence ID" value="SDH63083.1"/>
    <property type="molecule type" value="Genomic_DNA"/>
</dbReference>
<dbReference type="PANTHER" id="PTHR30055">
    <property type="entry name" value="HTH-TYPE TRANSCRIPTIONAL REGULATOR RUTR"/>
    <property type="match status" value="1"/>
</dbReference>
<dbReference type="Gene3D" id="1.10.357.10">
    <property type="entry name" value="Tetracycline Repressor, domain 2"/>
    <property type="match status" value="1"/>
</dbReference>
<proteinExistence type="predicted"/>
<evidence type="ECO:0000313" key="6">
    <source>
        <dbReference type="EMBL" id="SDH63083.1"/>
    </source>
</evidence>
<dbReference type="PRINTS" id="PR00455">
    <property type="entry name" value="HTHTETR"/>
</dbReference>
<evidence type="ECO:0000256" key="1">
    <source>
        <dbReference type="ARBA" id="ARBA00023015"/>
    </source>
</evidence>
<dbReference type="InterPro" id="IPR009057">
    <property type="entry name" value="Homeodomain-like_sf"/>
</dbReference>
<keyword evidence="1" id="KW-0805">Transcription regulation</keyword>
<dbReference type="Proteomes" id="UP000183263">
    <property type="component" value="Unassembled WGS sequence"/>
</dbReference>
<organism evidence="6 7">
    <name type="scientific">Rhodococcus triatomae</name>
    <dbReference type="NCBI Taxonomy" id="300028"/>
    <lineage>
        <taxon>Bacteria</taxon>
        <taxon>Bacillati</taxon>
        <taxon>Actinomycetota</taxon>
        <taxon>Actinomycetes</taxon>
        <taxon>Mycobacteriales</taxon>
        <taxon>Nocardiaceae</taxon>
        <taxon>Rhodococcus</taxon>
    </lineage>
</organism>
<dbReference type="GO" id="GO:0000976">
    <property type="term" value="F:transcription cis-regulatory region binding"/>
    <property type="evidence" value="ECO:0007669"/>
    <property type="project" value="TreeGrafter"/>
</dbReference>
<dbReference type="Pfam" id="PF00440">
    <property type="entry name" value="TetR_N"/>
    <property type="match status" value="1"/>
</dbReference>
<dbReference type="InterPro" id="IPR001647">
    <property type="entry name" value="HTH_TetR"/>
</dbReference>
<gene>
    <name evidence="6" type="ORF">SAMN05444695_102454</name>
</gene>
<dbReference type="GO" id="GO:0045892">
    <property type="term" value="P:negative regulation of DNA-templated transcription"/>
    <property type="evidence" value="ECO:0007669"/>
    <property type="project" value="InterPro"/>
</dbReference>
<dbReference type="RefSeq" id="WP_246442625.1">
    <property type="nucleotide sequence ID" value="NZ_CP048813.1"/>
</dbReference>
<reference evidence="6 7" key="1">
    <citation type="submission" date="2016-10" db="EMBL/GenBank/DDBJ databases">
        <authorList>
            <person name="de Groot N.N."/>
        </authorList>
    </citation>
    <scope>NUCLEOTIDE SEQUENCE [LARGE SCALE GENOMIC DNA]</scope>
    <source>
        <strain evidence="6 7">DSM 44892</strain>
    </source>
</reference>
<keyword evidence="2 4" id="KW-0238">DNA-binding</keyword>
<feature type="DNA-binding region" description="H-T-H motif" evidence="4">
    <location>
        <begin position="61"/>
        <end position="80"/>
    </location>
</feature>
<evidence type="ECO:0000256" key="3">
    <source>
        <dbReference type="ARBA" id="ARBA00023163"/>
    </source>
</evidence>
<dbReference type="InterPro" id="IPR004111">
    <property type="entry name" value="Repressor_TetR_C"/>
</dbReference>
<keyword evidence="3" id="KW-0804">Transcription</keyword>
<evidence type="ECO:0000256" key="2">
    <source>
        <dbReference type="ARBA" id="ARBA00023125"/>
    </source>
</evidence>
<dbReference type="InterPro" id="IPR036271">
    <property type="entry name" value="Tet_transcr_reg_TetR-rel_C_sf"/>
</dbReference>
<sequence length="261" mass="29485">MTREHPELPEDVRPPELPRIMRMAWGRLPEGTRGPRRGLTVEKVVEAAIAVADEEGLAALSMSRVAKRLGFTTMSLYRYVDSKDDLLELMMDAVPGSPPDIGPEVGWREGLRQWAMAYLARILEHVWFVDLPIKSAPLGPSSMRWLECALRMLGPTGLPAPQKIDMVSSLSLYVFSRARVLRDLRDGTEVDYPALLSQVLDRGEFPAIYEAIEEGAWDGPELDSSDPADPDWEEHDLMFGLDRMLDGYEVFVERWRDEGTD</sequence>
<evidence type="ECO:0000256" key="4">
    <source>
        <dbReference type="PROSITE-ProRule" id="PRU00335"/>
    </source>
</evidence>
<dbReference type="GO" id="GO:0003700">
    <property type="term" value="F:DNA-binding transcription factor activity"/>
    <property type="evidence" value="ECO:0007669"/>
    <property type="project" value="TreeGrafter"/>
</dbReference>
<dbReference type="InterPro" id="IPR050109">
    <property type="entry name" value="HTH-type_TetR-like_transc_reg"/>
</dbReference>
<dbReference type="Gene3D" id="1.10.10.60">
    <property type="entry name" value="Homeodomain-like"/>
    <property type="match status" value="1"/>
</dbReference>
<dbReference type="PANTHER" id="PTHR30055:SF151">
    <property type="entry name" value="TRANSCRIPTIONAL REGULATORY PROTEIN"/>
    <property type="match status" value="1"/>
</dbReference>
<evidence type="ECO:0000259" key="5">
    <source>
        <dbReference type="PROSITE" id="PS50977"/>
    </source>
</evidence>
<protein>
    <submittedName>
        <fullName evidence="6">Regulatory protein, tetR family</fullName>
    </submittedName>
</protein>
<name>A0A1G8DZK8_9NOCA</name>
<keyword evidence="7" id="KW-1185">Reference proteome</keyword>